<keyword evidence="3 5" id="KW-0663">Pyridoxal phosphate</keyword>
<gene>
    <name evidence="7" type="ORF">Rhe02_21620</name>
</gene>
<proteinExistence type="inferred from homology"/>
<sequence>MHPLVAATPTPVHPLPRLAKALGLEPEQLWVKREDLTGLAGGGNKARKLQHFMSEALSGGYRVLVTGGGPQSNHARMTAAAAAMNGLGCVLVLRRPETEDLSGNLLLDRMLGAQIHWVDPIPFAALNQSIVDIAGAHTQKAYPIPIGGSSLPGAIAYAQVAQELSTQLTFDLVVVANGSGGTQAGLAAGLGDHARVAGVNVGAQDGIDAFVTDLAAQAAAALGLPTPNGAAQIDHGRIGLAYGVPTKECEEALLLVARTEGLLLDPVYTGKAMAGLIAWARHGRLDGKRVVFVHTGGLPGLLSTRYTQWMGAALVDS</sequence>
<dbReference type="AlphaFoldDB" id="A0A8J3Q5A2"/>
<dbReference type="GO" id="GO:1901605">
    <property type="term" value="P:alpha-amino acid metabolic process"/>
    <property type="evidence" value="ECO:0007669"/>
    <property type="project" value="UniProtKB-ARBA"/>
</dbReference>
<organism evidence="7 8">
    <name type="scientific">Rhizocola hellebori</name>
    <dbReference type="NCBI Taxonomy" id="1392758"/>
    <lineage>
        <taxon>Bacteria</taxon>
        <taxon>Bacillati</taxon>
        <taxon>Actinomycetota</taxon>
        <taxon>Actinomycetes</taxon>
        <taxon>Micromonosporales</taxon>
        <taxon>Micromonosporaceae</taxon>
        <taxon>Rhizocola</taxon>
    </lineage>
</organism>
<evidence type="ECO:0000256" key="4">
    <source>
        <dbReference type="PIRSR" id="PIRSR006278-1"/>
    </source>
</evidence>
<keyword evidence="8" id="KW-1185">Reference proteome</keyword>
<dbReference type="GO" id="GO:0019148">
    <property type="term" value="F:D-cysteine desulfhydrase activity"/>
    <property type="evidence" value="ECO:0007669"/>
    <property type="project" value="TreeGrafter"/>
</dbReference>
<dbReference type="InterPro" id="IPR036052">
    <property type="entry name" value="TrpB-like_PALP_sf"/>
</dbReference>
<feature type="domain" description="Tryptophan synthase beta chain-like PALP" evidence="6">
    <location>
        <begin position="7"/>
        <end position="296"/>
    </location>
</feature>
<dbReference type="SUPFAM" id="SSF53686">
    <property type="entry name" value="Tryptophan synthase beta subunit-like PLP-dependent enzymes"/>
    <property type="match status" value="1"/>
</dbReference>
<dbReference type="Gene3D" id="3.40.50.1100">
    <property type="match status" value="2"/>
</dbReference>
<feature type="active site" description="Nucleophile" evidence="4">
    <location>
        <position position="72"/>
    </location>
</feature>
<evidence type="ECO:0000313" key="8">
    <source>
        <dbReference type="Proteomes" id="UP000612899"/>
    </source>
</evidence>
<dbReference type="RefSeq" id="WP_203907995.1">
    <property type="nucleotide sequence ID" value="NZ_BONY01000011.1"/>
</dbReference>
<evidence type="ECO:0000256" key="3">
    <source>
        <dbReference type="ARBA" id="ARBA00022898"/>
    </source>
</evidence>
<feature type="modified residue" description="N6-(pyridoxal phosphate)lysine" evidence="5">
    <location>
        <position position="45"/>
    </location>
</feature>
<evidence type="ECO:0000256" key="5">
    <source>
        <dbReference type="PIRSR" id="PIRSR006278-2"/>
    </source>
</evidence>
<evidence type="ECO:0000256" key="1">
    <source>
        <dbReference type="ARBA" id="ARBA00001933"/>
    </source>
</evidence>
<comment type="cofactor">
    <cofactor evidence="1">
        <name>pyridoxal 5'-phosphate</name>
        <dbReference type="ChEBI" id="CHEBI:597326"/>
    </cofactor>
</comment>
<dbReference type="Pfam" id="PF00291">
    <property type="entry name" value="PALP"/>
    <property type="match status" value="1"/>
</dbReference>
<dbReference type="Proteomes" id="UP000612899">
    <property type="component" value="Unassembled WGS sequence"/>
</dbReference>
<dbReference type="InterPro" id="IPR027278">
    <property type="entry name" value="ACCD_DCysDesulf"/>
</dbReference>
<dbReference type="PANTHER" id="PTHR43780:SF2">
    <property type="entry name" value="1-AMINOCYCLOPROPANE-1-CARBOXYLATE DEAMINASE-RELATED"/>
    <property type="match status" value="1"/>
</dbReference>
<evidence type="ECO:0000313" key="7">
    <source>
        <dbReference type="EMBL" id="GIH04095.1"/>
    </source>
</evidence>
<protein>
    <submittedName>
        <fullName evidence="7">D-cysteine desulfhydrase</fullName>
    </submittedName>
</protein>
<reference evidence="7" key="1">
    <citation type="submission" date="2021-01" db="EMBL/GenBank/DDBJ databases">
        <title>Whole genome shotgun sequence of Rhizocola hellebori NBRC 109834.</title>
        <authorList>
            <person name="Komaki H."/>
            <person name="Tamura T."/>
        </authorList>
    </citation>
    <scope>NUCLEOTIDE SEQUENCE</scope>
    <source>
        <strain evidence="7">NBRC 109834</strain>
    </source>
</reference>
<evidence type="ECO:0000259" key="6">
    <source>
        <dbReference type="Pfam" id="PF00291"/>
    </source>
</evidence>
<dbReference type="InterPro" id="IPR001926">
    <property type="entry name" value="TrpB-like_PALP"/>
</dbReference>
<evidence type="ECO:0000256" key="2">
    <source>
        <dbReference type="ARBA" id="ARBA00008639"/>
    </source>
</evidence>
<dbReference type="EMBL" id="BONY01000011">
    <property type="protein sequence ID" value="GIH04095.1"/>
    <property type="molecule type" value="Genomic_DNA"/>
</dbReference>
<accession>A0A8J3Q5A2</accession>
<comment type="similarity">
    <text evidence="2">Belongs to the ACC deaminase/D-cysteine desulfhydrase family.</text>
</comment>
<name>A0A8J3Q5A2_9ACTN</name>
<dbReference type="PIRSF" id="PIRSF006278">
    <property type="entry name" value="ACCD_DCysDesulf"/>
    <property type="match status" value="1"/>
</dbReference>
<dbReference type="PANTHER" id="PTHR43780">
    <property type="entry name" value="1-AMINOCYCLOPROPANE-1-CARBOXYLATE DEAMINASE-RELATED"/>
    <property type="match status" value="1"/>
</dbReference>
<comment type="caution">
    <text evidence="7">The sequence shown here is derived from an EMBL/GenBank/DDBJ whole genome shotgun (WGS) entry which is preliminary data.</text>
</comment>